<dbReference type="VEuPathDB" id="FungiDB:EMCG_09755"/>
<reference evidence="2 3" key="1">
    <citation type="submission" date="2017-10" db="EMBL/GenBank/DDBJ databases">
        <title>Comparative genomics in systemic dimorphic fungi from Ajellomycetaceae.</title>
        <authorList>
            <person name="Munoz J.F."/>
            <person name="Mcewen J.G."/>
            <person name="Clay O.K."/>
            <person name="Cuomo C.A."/>
        </authorList>
    </citation>
    <scope>NUCLEOTIDE SEQUENCE [LARGE SCALE GENOMIC DNA]</scope>
    <source>
        <strain evidence="2 3">UAMH4076</strain>
    </source>
</reference>
<evidence type="ECO:0000313" key="2">
    <source>
        <dbReference type="EMBL" id="PGH33576.1"/>
    </source>
</evidence>
<evidence type="ECO:0000313" key="3">
    <source>
        <dbReference type="Proteomes" id="UP000226031"/>
    </source>
</evidence>
<dbReference type="Proteomes" id="UP000226031">
    <property type="component" value="Unassembled WGS sequence"/>
</dbReference>
<feature type="non-terminal residue" evidence="2">
    <location>
        <position position="1"/>
    </location>
</feature>
<proteinExistence type="predicted"/>
<gene>
    <name evidence="2" type="ORF">GX50_03564</name>
</gene>
<organism evidence="2 3">
    <name type="scientific">[Emmonsia] crescens</name>
    <dbReference type="NCBI Taxonomy" id="73230"/>
    <lineage>
        <taxon>Eukaryota</taxon>
        <taxon>Fungi</taxon>
        <taxon>Dikarya</taxon>
        <taxon>Ascomycota</taxon>
        <taxon>Pezizomycotina</taxon>
        <taxon>Eurotiomycetes</taxon>
        <taxon>Eurotiomycetidae</taxon>
        <taxon>Onygenales</taxon>
        <taxon>Ajellomycetaceae</taxon>
        <taxon>Emergomyces</taxon>
    </lineage>
</organism>
<comment type="caution">
    <text evidence="2">The sequence shown here is derived from an EMBL/GenBank/DDBJ whole genome shotgun (WGS) entry which is preliminary data.</text>
</comment>
<evidence type="ECO:0000256" key="1">
    <source>
        <dbReference type="SAM" id="Phobius"/>
    </source>
</evidence>
<keyword evidence="1" id="KW-1133">Transmembrane helix</keyword>
<keyword evidence="3" id="KW-1185">Reference proteome</keyword>
<keyword evidence="1" id="KW-0472">Membrane</keyword>
<keyword evidence="1" id="KW-0812">Transmembrane</keyword>
<name>A0A2B7ZHX6_9EURO</name>
<protein>
    <submittedName>
        <fullName evidence="2">Uncharacterized protein</fullName>
    </submittedName>
</protein>
<feature type="transmembrane region" description="Helical" evidence="1">
    <location>
        <begin position="31"/>
        <end position="52"/>
    </location>
</feature>
<sequence>IIEEIRHSVLAISKLPPDAQMAARQVYHDGINLSFAVSAGFGFIATVSALFASGKGLSRASSNSDTRTTAAAS</sequence>
<accession>A0A2B7ZHX6</accession>
<dbReference type="EMBL" id="PDND01000059">
    <property type="protein sequence ID" value="PGH33576.1"/>
    <property type="molecule type" value="Genomic_DNA"/>
</dbReference>
<dbReference type="AlphaFoldDB" id="A0A2B7ZHX6"/>